<dbReference type="AlphaFoldDB" id="A0A6J4SL06"/>
<reference evidence="1" key="1">
    <citation type="submission" date="2020-02" db="EMBL/GenBank/DDBJ databases">
        <authorList>
            <person name="Meier V. D."/>
        </authorList>
    </citation>
    <scope>NUCLEOTIDE SEQUENCE</scope>
    <source>
        <strain evidence="1">AVDCRST_MAG85</strain>
    </source>
</reference>
<feature type="non-terminal residue" evidence="1">
    <location>
        <position position="1"/>
    </location>
</feature>
<protein>
    <submittedName>
        <fullName evidence="1">Uncharacterized protein</fullName>
    </submittedName>
</protein>
<accession>A0A6J4SL06</accession>
<dbReference type="InterPro" id="IPR011990">
    <property type="entry name" value="TPR-like_helical_dom_sf"/>
</dbReference>
<name>A0A6J4SL06_9ACTN</name>
<organism evidence="1">
    <name type="scientific">uncultured Solirubrobacteraceae bacterium</name>
    <dbReference type="NCBI Taxonomy" id="1162706"/>
    <lineage>
        <taxon>Bacteria</taxon>
        <taxon>Bacillati</taxon>
        <taxon>Actinomycetota</taxon>
        <taxon>Thermoleophilia</taxon>
        <taxon>Solirubrobacterales</taxon>
        <taxon>Solirubrobacteraceae</taxon>
        <taxon>environmental samples</taxon>
    </lineage>
</organism>
<sequence>FRSELGRAAREWTLEHRSADALADQRDAAYRSLLATDAAPPGEPPPPRDDQLSARLVAARRLEPAQALDAARELVADDPGYEQAHVLVAATLERLGRHRAALEYTAGLSPSPVFADVFAEIRVRCARRLGSRDVSRLVCDIGSPFRRARAAVDGDVRERARTVLEHQPYDHFALMSTIRLLEREEANSAELDSLYERASFVSPEDVPADRRPSRIAEFLPR</sequence>
<evidence type="ECO:0000313" key="1">
    <source>
        <dbReference type="EMBL" id="CAA9498859.1"/>
    </source>
</evidence>
<dbReference type="EMBL" id="CADCVT010000180">
    <property type="protein sequence ID" value="CAA9498859.1"/>
    <property type="molecule type" value="Genomic_DNA"/>
</dbReference>
<proteinExistence type="predicted"/>
<dbReference type="SUPFAM" id="SSF48452">
    <property type="entry name" value="TPR-like"/>
    <property type="match status" value="1"/>
</dbReference>
<gene>
    <name evidence="1" type="ORF">AVDCRST_MAG85-1631</name>
</gene>